<dbReference type="Proteomes" id="UP000601435">
    <property type="component" value="Unassembled WGS sequence"/>
</dbReference>
<organism evidence="1 2">
    <name type="scientific">Symbiodinium necroappetens</name>
    <dbReference type="NCBI Taxonomy" id="1628268"/>
    <lineage>
        <taxon>Eukaryota</taxon>
        <taxon>Sar</taxon>
        <taxon>Alveolata</taxon>
        <taxon>Dinophyceae</taxon>
        <taxon>Suessiales</taxon>
        <taxon>Symbiodiniaceae</taxon>
        <taxon>Symbiodinium</taxon>
    </lineage>
</organism>
<accession>A0A812RTA6</accession>
<protein>
    <submittedName>
        <fullName evidence="1">Uncharacterized protein</fullName>
    </submittedName>
</protein>
<proteinExistence type="predicted"/>
<evidence type="ECO:0000313" key="1">
    <source>
        <dbReference type="EMBL" id="CAE7451869.1"/>
    </source>
</evidence>
<evidence type="ECO:0000313" key="2">
    <source>
        <dbReference type="Proteomes" id="UP000601435"/>
    </source>
</evidence>
<name>A0A812RTA6_9DINO</name>
<dbReference type="EMBL" id="CAJNJA010019881">
    <property type="protein sequence ID" value="CAE7451869.1"/>
    <property type="molecule type" value="Genomic_DNA"/>
</dbReference>
<keyword evidence="2" id="KW-1185">Reference proteome</keyword>
<dbReference type="AlphaFoldDB" id="A0A812RTA6"/>
<reference evidence="1" key="1">
    <citation type="submission" date="2021-02" db="EMBL/GenBank/DDBJ databases">
        <authorList>
            <person name="Dougan E. K."/>
            <person name="Rhodes N."/>
            <person name="Thang M."/>
            <person name="Chan C."/>
        </authorList>
    </citation>
    <scope>NUCLEOTIDE SEQUENCE</scope>
</reference>
<gene>
    <name evidence="1" type="ORF">SNEC2469_LOCUS12531</name>
</gene>
<comment type="caution">
    <text evidence="1">The sequence shown here is derived from an EMBL/GenBank/DDBJ whole genome shotgun (WGS) entry which is preliminary data.</text>
</comment>
<feature type="non-terminal residue" evidence="1">
    <location>
        <position position="1"/>
    </location>
</feature>
<sequence length="119" mass="12947">SRGALQDATFAQLALTIRKEGIEFVPVNDGSFQFPSPEFYRKVEGGDIAIAGLAIEVGPSLAKAYQAILSILALPFAPHGSSGILDRQVAQICQRFRSMEDSPQKRSLLHLLHPQTPMT</sequence>